<keyword evidence="2" id="KW-1185">Reference proteome</keyword>
<dbReference type="RefSeq" id="WP_190058960.1">
    <property type="nucleotide sequence ID" value="NZ_BMWH01000017.1"/>
</dbReference>
<evidence type="ECO:0000313" key="1">
    <source>
        <dbReference type="EMBL" id="GGZ98114.1"/>
    </source>
</evidence>
<name>A0A918RIR4_9ACTN</name>
<gene>
    <name evidence="1" type="ORF">GCM10010389_41760</name>
</gene>
<comment type="caution">
    <text evidence="1">The sequence shown here is derived from an EMBL/GenBank/DDBJ whole genome shotgun (WGS) entry which is preliminary data.</text>
</comment>
<dbReference type="Proteomes" id="UP000623010">
    <property type="component" value="Unassembled WGS sequence"/>
</dbReference>
<organism evidence="1 2">
    <name type="scientific">Streptomyces echinoruber</name>
    <dbReference type="NCBI Taxonomy" id="68898"/>
    <lineage>
        <taxon>Bacteria</taxon>
        <taxon>Bacillati</taxon>
        <taxon>Actinomycetota</taxon>
        <taxon>Actinomycetes</taxon>
        <taxon>Kitasatosporales</taxon>
        <taxon>Streptomycetaceae</taxon>
        <taxon>Streptomyces</taxon>
    </lineage>
</organism>
<reference evidence="1" key="1">
    <citation type="journal article" date="2014" name="Int. J. Syst. Evol. Microbiol.">
        <title>Complete genome sequence of Corynebacterium casei LMG S-19264T (=DSM 44701T), isolated from a smear-ripened cheese.</title>
        <authorList>
            <consortium name="US DOE Joint Genome Institute (JGI-PGF)"/>
            <person name="Walter F."/>
            <person name="Albersmeier A."/>
            <person name="Kalinowski J."/>
            <person name="Ruckert C."/>
        </authorList>
    </citation>
    <scope>NUCLEOTIDE SEQUENCE</scope>
    <source>
        <strain evidence="1">JCM 5016</strain>
    </source>
</reference>
<dbReference type="AlphaFoldDB" id="A0A918RIR4"/>
<dbReference type="EMBL" id="BMWH01000017">
    <property type="protein sequence ID" value="GGZ98114.1"/>
    <property type="molecule type" value="Genomic_DNA"/>
</dbReference>
<proteinExistence type="predicted"/>
<accession>A0A918RIR4</accession>
<evidence type="ECO:0000313" key="2">
    <source>
        <dbReference type="Proteomes" id="UP000623010"/>
    </source>
</evidence>
<reference evidence="1" key="2">
    <citation type="submission" date="2020-09" db="EMBL/GenBank/DDBJ databases">
        <authorList>
            <person name="Sun Q."/>
            <person name="Ohkuma M."/>
        </authorList>
    </citation>
    <scope>NUCLEOTIDE SEQUENCE</scope>
    <source>
        <strain evidence="1">JCM 5016</strain>
    </source>
</reference>
<protein>
    <submittedName>
        <fullName evidence="1">Uncharacterized protein</fullName>
    </submittedName>
</protein>
<sequence length="260" mass="27199">MTERVPVRCPACRRVHAYAAPSYPCPCGHPVAPRLDRGAEPVVVVRPVWEEQWITVRCPACDRAGEWPHPELGCPCGALLRVRPARADGHTATADVPGHATAADVPGHAAAARAAAETAPVTAARAAAPRPAFRSVAIRTARDAVTATVLYLRRLGHRDIRRADQRPAAGVCLAARGLLALVDPRMLPACARDVECLWLTAMTESADCAYFSLTGYTDDAHVRAGALGVALFVLALSGVPRPVNTPADALAAGADGPAPG</sequence>